<gene>
    <name evidence="2" type="ORF">EJB05_34372</name>
</gene>
<feature type="region of interest" description="Disordered" evidence="1">
    <location>
        <begin position="127"/>
        <end position="162"/>
    </location>
</feature>
<sequence>LFASLSYHSHPPGAAAASSFPSSGWYSWLSDGSSHPLVTAAPPRPGGTHGFLTREPSDNPIARLPLLPLDFARFLDSASAPSQSNLSLPEFMPINLFLYIGIFMLVASKYRHIHICSCMVELREHDARPEQTMEQQQDLLKRTSESRIDDSNTSEQEDLQAE</sequence>
<dbReference type="AlphaFoldDB" id="A0A5J9U3P3"/>
<feature type="non-terminal residue" evidence="2">
    <location>
        <position position="1"/>
    </location>
</feature>
<protein>
    <submittedName>
        <fullName evidence="2">Uncharacterized protein</fullName>
    </submittedName>
</protein>
<comment type="caution">
    <text evidence="2">The sequence shown here is derived from an EMBL/GenBank/DDBJ whole genome shotgun (WGS) entry which is preliminary data.</text>
</comment>
<dbReference type="Proteomes" id="UP000324897">
    <property type="component" value="Chromosome 7"/>
</dbReference>
<evidence type="ECO:0000313" key="2">
    <source>
        <dbReference type="EMBL" id="TVU18283.1"/>
    </source>
</evidence>
<keyword evidence="3" id="KW-1185">Reference proteome</keyword>
<organism evidence="2 3">
    <name type="scientific">Eragrostis curvula</name>
    <name type="common">weeping love grass</name>
    <dbReference type="NCBI Taxonomy" id="38414"/>
    <lineage>
        <taxon>Eukaryota</taxon>
        <taxon>Viridiplantae</taxon>
        <taxon>Streptophyta</taxon>
        <taxon>Embryophyta</taxon>
        <taxon>Tracheophyta</taxon>
        <taxon>Spermatophyta</taxon>
        <taxon>Magnoliopsida</taxon>
        <taxon>Liliopsida</taxon>
        <taxon>Poales</taxon>
        <taxon>Poaceae</taxon>
        <taxon>PACMAD clade</taxon>
        <taxon>Chloridoideae</taxon>
        <taxon>Eragrostideae</taxon>
        <taxon>Eragrostidinae</taxon>
        <taxon>Eragrostis</taxon>
    </lineage>
</organism>
<evidence type="ECO:0000313" key="3">
    <source>
        <dbReference type="Proteomes" id="UP000324897"/>
    </source>
</evidence>
<feature type="compositionally biased region" description="Basic and acidic residues" evidence="1">
    <location>
        <begin position="139"/>
        <end position="150"/>
    </location>
</feature>
<proteinExistence type="predicted"/>
<name>A0A5J9U3P3_9POAL</name>
<dbReference type="EMBL" id="RWGY01000029">
    <property type="protein sequence ID" value="TVU18283.1"/>
    <property type="molecule type" value="Genomic_DNA"/>
</dbReference>
<evidence type="ECO:0000256" key="1">
    <source>
        <dbReference type="SAM" id="MobiDB-lite"/>
    </source>
</evidence>
<accession>A0A5J9U3P3</accession>
<reference evidence="2 3" key="1">
    <citation type="journal article" date="2019" name="Sci. Rep.">
        <title>A high-quality genome of Eragrostis curvula grass provides insights into Poaceae evolution and supports new strategies to enhance forage quality.</title>
        <authorList>
            <person name="Carballo J."/>
            <person name="Santos B.A.C.M."/>
            <person name="Zappacosta D."/>
            <person name="Garbus I."/>
            <person name="Selva J.P."/>
            <person name="Gallo C.A."/>
            <person name="Diaz A."/>
            <person name="Albertini E."/>
            <person name="Caccamo M."/>
            <person name="Echenique V."/>
        </authorList>
    </citation>
    <scope>NUCLEOTIDE SEQUENCE [LARGE SCALE GENOMIC DNA]</scope>
    <source>
        <strain evidence="3">cv. Victoria</strain>
        <tissue evidence="2">Leaf</tissue>
    </source>
</reference>